<dbReference type="KEGG" id="cna:AB433_12990"/>
<dbReference type="AlphaFoldDB" id="A0A0G3XJ86"/>
<dbReference type="Pfam" id="PF01627">
    <property type="entry name" value="Hpt"/>
    <property type="match status" value="1"/>
</dbReference>
<organism evidence="2 3">
    <name type="scientific">Croceicoccus naphthovorans</name>
    <dbReference type="NCBI Taxonomy" id="1348774"/>
    <lineage>
        <taxon>Bacteria</taxon>
        <taxon>Pseudomonadati</taxon>
        <taxon>Pseudomonadota</taxon>
        <taxon>Alphaproteobacteria</taxon>
        <taxon>Sphingomonadales</taxon>
        <taxon>Erythrobacteraceae</taxon>
        <taxon>Croceicoccus</taxon>
    </lineage>
</organism>
<sequence>MSDFEGRLAALRARFRDRLIEERDWFGCFAAGGAAADAEAARDRSHKLCGIAGSMGYGAVSDAARALEQVLMDDAARSDVAGRRADLLATLNAALADGTD</sequence>
<dbReference type="GO" id="GO:0004672">
    <property type="term" value="F:protein kinase activity"/>
    <property type="evidence" value="ECO:0007669"/>
    <property type="project" value="UniProtKB-ARBA"/>
</dbReference>
<dbReference type="RefSeq" id="WP_047821545.1">
    <property type="nucleotide sequence ID" value="NZ_CP011770.1"/>
</dbReference>
<protein>
    <submittedName>
        <fullName evidence="2">Uncharacterized protein</fullName>
    </submittedName>
</protein>
<dbReference type="PROSITE" id="PS50894">
    <property type="entry name" value="HPT"/>
    <property type="match status" value="1"/>
</dbReference>
<dbReference type="PATRIC" id="fig|1348774.3.peg.2728"/>
<evidence type="ECO:0000313" key="3">
    <source>
        <dbReference type="Proteomes" id="UP000035287"/>
    </source>
</evidence>
<keyword evidence="3" id="KW-1185">Reference proteome</keyword>
<dbReference type="GO" id="GO:0000160">
    <property type="term" value="P:phosphorelay signal transduction system"/>
    <property type="evidence" value="ECO:0007669"/>
    <property type="project" value="UniProtKB-KW"/>
</dbReference>
<reference evidence="2 3" key="1">
    <citation type="submission" date="2015-06" db="EMBL/GenBank/DDBJ databases">
        <authorList>
            <person name="Zeng Y."/>
            <person name="Huang Y."/>
        </authorList>
    </citation>
    <scope>NUCLEOTIDE SEQUENCE [LARGE SCALE GENOMIC DNA]</scope>
    <source>
        <strain evidence="2 3">PQ-2</strain>
    </source>
</reference>
<gene>
    <name evidence="2" type="ORF">AB433_12990</name>
</gene>
<dbReference type="STRING" id="1348774.AB433_12990"/>
<accession>A0A0G3XJ86</accession>
<evidence type="ECO:0000256" key="1">
    <source>
        <dbReference type="ARBA" id="ARBA00023012"/>
    </source>
</evidence>
<keyword evidence="1" id="KW-0902">Two-component regulatory system</keyword>
<evidence type="ECO:0000313" key="2">
    <source>
        <dbReference type="EMBL" id="AKM10676.1"/>
    </source>
</evidence>
<dbReference type="InterPro" id="IPR036641">
    <property type="entry name" value="HPT_dom_sf"/>
</dbReference>
<proteinExistence type="predicted"/>
<name>A0A0G3XJ86_9SPHN</name>
<dbReference type="SUPFAM" id="SSF47226">
    <property type="entry name" value="Histidine-containing phosphotransfer domain, HPT domain"/>
    <property type="match status" value="1"/>
</dbReference>
<dbReference type="InterPro" id="IPR008207">
    <property type="entry name" value="Sig_transdc_His_kin_Hpt_dom"/>
</dbReference>
<dbReference type="EMBL" id="CP011770">
    <property type="protein sequence ID" value="AKM10676.1"/>
    <property type="molecule type" value="Genomic_DNA"/>
</dbReference>
<dbReference type="Gene3D" id="1.20.120.160">
    <property type="entry name" value="HPT domain"/>
    <property type="match status" value="1"/>
</dbReference>
<dbReference type="Proteomes" id="UP000035287">
    <property type="component" value="Chromosome"/>
</dbReference>